<dbReference type="GO" id="GO:0042918">
    <property type="term" value="P:alkanesulfonate transmembrane transport"/>
    <property type="evidence" value="ECO:0007669"/>
    <property type="project" value="UniProtKB-ARBA"/>
</dbReference>
<gene>
    <name evidence="9" type="primary">ssuC_8</name>
    <name evidence="9" type="ORF">CLHUN_28200</name>
</gene>
<dbReference type="InterPro" id="IPR035906">
    <property type="entry name" value="MetI-like_sf"/>
</dbReference>
<dbReference type="STRING" id="48256.CLHUN_28200"/>
<dbReference type="PANTHER" id="PTHR30151">
    <property type="entry name" value="ALKANE SULFONATE ABC TRANSPORTER-RELATED, MEMBRANE SUBUNIT"/>
    <property type="match status" value="1"/>
</dbReference>
<keyword evidence="5 7" id="KW-1133">Transmembrane helix</keyword>
<feature type="transmembrane region" description="Helical" evidence="7">
    <location>
        <begin position="195"/>
        <end position="224"/>
    </location>
</feature>
<dbReference type="SUPFAM" id="SSF161098">
    <property type="entry name" value="MetI-like"/>
    <property type="match status" value="1"/>
</dbReference>
<dbReference type="Gene3D" id="1.10.3720.10">
    <property type="entry name" value="MetI-like"/>
    <property type="match status" value="1"/>
</dbReference>
<dbReference type="CDD" id="cd06261">
    <property type="entry name" value="TM_PBP2"/>
    <property type="match status" value="1"/>
</dbReference>
<comment type="caution">
    <text evidence="9">The sequence shown here is derived from an EMBL/GenBank/DDBJ whole genome shotgun (WGS) entry which is preliminary data.</text>
</comment>
<dbReference type="PROSITE" id="PS50928">
    <property type="entry name" value="ABC_TM1"/>
    <property type="match status" value="1"/>
</dbReference>
<protein>
    <submittedName>
        <fullName evidence="9">Putative aliphatic sulfonates transport permease protein SsuC</fullName>
    </submittedName>
</protein>
<organism evidence="9 10">
    <name type="scientific">Ruminiclostridium hungatei</name>
    <name type="common">Clostridium hungatei</name>
    <dbReference type="NCBI Taxonomy" id="48256"/>
    <lineage>
        <taxon>Bacteria</taxon>
        <taxon>Bacillati</taxon>
        <taxon>Bacillota</taxon>
        <taxon>Clostridia</taxon>
        <taxon>Eubacteriales</taxon>
        <taxon>Oscillospiraceae</taxon>
        <taxon>Ruminiclostridium</taxon>
    </lineage>
</organism>
<evidence type="ECO:0000256" key="1">
    <source>
        <dbReference type="ARBA" id="ARBA00004651"/>
    </source>
</evidence>
<feature type="transmembrane region" description="Helical" evidence="7">
    <location>
        <begin position="244"/>
        <end position="264"/>
    </location>
</feature>
<dbReference type="PANTHER" id="PTHR30151:SF0">
    <property type="entry name" value="ABC TRANSPORTER PERMEASE PROTEIN MJ0413-RELATED"/>
    <property type="match status" value="1"/>
</dbReference>
<accession>A0A1V4SH60</accession>
<dbReference type="Pfam" id="PF00528">
    <property type="entry name" value="BPD_transp_1"/>
    <property type="match status" value="1"/>
</dbReference>
<dbReference type="RefSeq" id="WP_080065272.1">
    <property type="nucleotide sequence ID" value="NZ_MZGX01000019.1"/>
</dbReference>
<feature type="transmembrane region" description="Helical" evidence="7">
    <location>
        <begin position="127"/>
        <end position="149"/>
    </location>
</feature>
<dbReference type="FunFam" id="1.10.3720.10:FF:000003">
    <property type="entry name" value="Aliphatic sulfonate ABC transporter permease"/>
    <property type="match status" value="1"/>
</dbReference>
<keyword evidence="2 7" id="KW-0813">Transport</keyword>
<evidence type="ECO:0000256" key="3">
    <source>
        <dbReference type="ARBA" id="ARBA00022475"/>
    </source>
</evidence>
<reference evidence="9 10" key="1">
    <citation type="submission" date="2017-03" db="EMBL/GenBank/DDBJ databases">
        <title>Genome sequence of Clostridium hungatei DSM 14427.</title>
        <authorList>
            <person name="Poehlein A."/>
            <person name="Daniel R."/>
        </authorList>
    </citation>
    <scope>NUCLEOTIDE SEQUENCE [LARGE SCALE GENOMIC DNA]</scope>
    <source>
        <strain evidence="9 10">DSM 14427</strain>
    </source>
</reference>
<dbReference type="InterPro" id="IPR000515">
    <property type="entry name" value="MetI-like"/>
</dbReference>
<keyword evidence="10" id="KW-1185">Reference proteome</keyword>
<evidence type="ECO:0000256" key="6">
    <source>
        <dbReference type="ARBA" id="ARBA00023136"/>
    </source>
</evidence>
<evidence type="ECO:0000256" key="5">
    <source>
        <dbReference type="ARBA" id="ARBA00022989"/>
    </source>
</evidence>
<evidence type="ECO:0000256" key="4">
    <source>
        <dbReference type="ARBA" id="ARBA00022692"/>
    </source>
</evidence>
<dbReference type="GO" id="GO:0005886">
    <property type="term" value="C:plasma membrane"/>
    <property type="evidence" value="ECO:0007669"/>
    <property type="project" value="UniProtKB-SubCell"/>
</dbReference>
<dbReference type="AlphaFoldDB" id="A0A1V4SH60"/>
<evidence type="ECO:0000256" key="2">
    <source>
        <dbReference type="ARBA" id="ARBA00022448"/>
    </source>
</evidence>
<keyword evidence="4 7" id="KW-0812">Transmembrane</keyword>
<evidence type="ECO:0000313" key="10">
    <source>
        <dbReference type="Proteomes" id="UP000191554"/>
    </source>
</evidence>
<comment type="subcellular location">
    <subcellularLocation>
        <location evidence="1 7">Cell membrane</location>
        <topology evidence="1 7">Multi-pass membrane protein</topology>
    </subcellularLocation>
</comment>
<evidence type="ECO:0000313" key="9">
    <source>
        <dbReference type="EMBL" id="OPX43272.1"/>
    </source>
</evidence>
<keyword evidence="6 7" id="KW-0472">Membrane</keyword>
<name>A0A1V4SH60_RUMHU</name>
<feature type="transmembrane region" description="Helical" evidence="7">
    <location>
        <begin position="155"/>
        <end position="175"/>
    </location>
</feature>
<evidence type="ECO:0000256" key="7">
    <source>
        <dbReference type="RuleBase" id="RU363032"/>
    </source>
</evidence>
<dbReference type="EMBL" id="MZGX01000019">
    <property type="protein sequence ID" value="OPX43272.1"/>
    <property type="molecule type" value="Genomic_DNA"/>
</dbReference>
<dbReference type="Proteomes" id="UP000191554">
    <property type="component" value="Unassembled WGS sequence"/>
</dbReference>
<comment type="similarity">
    <text evidence="7">Belongs to the binding-protein-dependent transport system permease family.</text>
</comment>
<feature type="domain" description="ABC transmembrane type-1" evidence="8">
    <location>
        <begin position="89"/>
        <end position="269"/>
    </location>
</feature>
<feature type="transmembrane region" description="Helical" evidence="7">
    <location>
        <begin position="44"/>
        <end position="63"/>
    </location>
</feature>
<feature type="transmembrane region" description="Helical" evidence="7">
    <location>
        <begin position="97"/>
        <end position="115"/>
    </location>
</feature>
<keyword evidence="3" id="KW-1003">Cell membrane</keyword>
<proteinExistence type="inferred from homology"/>
<sequence length="289" mass="32202">MERVIEIAVNHTGNKHREKSESQAVYLFIRTLRAAVWFAAEKGILTWILLFGIWGIASLAYTVDFLPSPLETIAGAKEIILDGTLVRFVAISSQRVLWGWSLGILFAVPAGLIIGRLELLRRIFEPFIDFLRFIPAIGFLTLFLMWFGAGEQSKVVLIFYATVFVILINTIVGVLSIDKNRLQAARSLGASEFQIIYSVLIPSALPHVFTGIRLGLGGAFTSIVAAEMLAAKEGIGFLIYTSRLYFRTDWIFVGLLTLGLMGYVSDRLIRAFGKTVLGRYGINDTRKFE</sequence>
<evidence type="ECO:0000259" key="8">
    <source>
        <dbReference type="PROSITE" id="PS50928"/>
    </source>
</evidence>